<dbReference type="PRINTS" id="PR01575">
    <property type="entry name" value="FFH4HYDRLASE"/>
</dbReference>
<dbReference type="EMBL" id="FXZG01000014">
    <property type="protein sequence ID" value="SMX89774.1"/>
    <property type="molecule type" value="Genomic_DNA"/>
</dbReference>
<evidence type="ECO:0000313" key="7">
    <source>
        <dbReference type="EMBL" id="SMX89774.1"/>
    </source>
</evidence>
<gene>
    <name evidence="3" type="primary">purU</name>
    <name evidence="7" type="ORF">BAUR920_02376</name>
</gene>
<comment type="similarity">
    <text evidence="3">Belongs to the PurU family.</text>
</comment>
<keyword evidence="2 3" id="KW-0378">Hydrolase</keyword>
<sequence>MSGKARSAPRAPEINANSEPDHTAGPLIIQIMGRFRGTPGLTIRIERMSREWILRVTCPDATGIVHAVTGVLASLGANITESQQFSSPDSLQFFLRVQFVTSADAEAGTVESALAEAAHRFDMTLSLQPVEKKTRTLVLVSKAAHCLNTLLFQQSSGQLPIDIVGVAGNHDSLRSLAEFHGHDFHHIPITRDTKEAAEARLSHLVESLDVELIVLARYMQILSPDLCARLEGRVINIHHSFLPSFKGAKPYHQAHARGVKIIGATAHYVTPDLDEGPIIEQDVARVDHNRNIADFVQRGQDVEAAVLARAVAWHAEGRVLMDGKRTVVFN</sequence>
<dbReference type="UniPathway" id="UPA00074">
    <property type="reaction ID" value="UER00170"/>
</dbReference>
<proteinExistence type="inferred from homology"/>
<accession>A0A2H1JR14</accession>
<feature type="active site" evidence="3">
    <location>
        <position position="274"/>
    </location>
</feature>
<comment type="catalytic activity">
    <reaction evidence="3">
        <text>(6R)-10-formyltetrahydrofolate + H2O = (6S)-5,6,7,8-tetrahydrofolate + formate + H(+)</text>
        <dbReference type="Rhea" id="RHEA:19833"/>
        <dbReference type="ChEBI" id="CHEBI:15377"/>
        <dbReference type="ChEBI" id="CHEBI:15378"/>
        <dbReference type="ChEBI" id="CHEBI:15740"/>
        <dbReference type="ChEBI" id="CHEBI:57453"/>
        <dbReference type="ChEBI" id="CHEBI:195366"/>
        <dbReference type="EC" id="3.5.1.10"/>
    </reaction>
</comment>
<dbReference type="PROSITE" id="PS51671">
    <property type="entry name" value="ACT"/>
    <property type="match status" value="1"/>
</dbReference>
<dbReference type="PANTHER" id="PTHR42706">
    <property type="entry name" value="FORMYLTETRAHYDROFOLATE DEFORMYLASE"/>
    <property type="match status" value="1"/>
</dbReference>
<dbReference type="GO" id="GO:0006189">
    <property type="term" value="P:'de novo' IMP biosynthetic process"/>
    <property type="evidence" value="ECO:0007669"/>
    <property type="project" value="UniProtKB-UniRule"/>
</dbReference>
<dbReference type="InterPro" id="IPR004810">
    <property type="entry name" value="PurU"/>
</dbReference>
<comment type="pathway">
    <text evidence="3">Purine metabolism; IMP biosynthesis via de novo pathway; formate from 10-formyl-5,6,7,8-tetrahydrofolate: step 1/1.</text>
</comment>
<protein>
    <recommendedName>
        <fullName evidence="3 4">Formyltetrahydrofolate deformylase</fullName>
        <ecNumber evidence="3 4">3.5.1.10</ecNumber>
    </recommendedName>
    <alternativeName>
        <fullName evidence="3">Formyl-FH(4) hydrolase</fullName>
    </alternativeName>
</protein>
<dbReference type="InterPro" id="IPR036477">
    <property type="entry name" value="Formyl_transf_N_sf"/>
</dbReference>
<dbReference type="CDD" id="cd04875">
    <property type="entry name" value="ACT_F4HF-DF"/>
    <property type="match status" value="1"/>
</dbReference>
<dbReference type="Gene3D" id="3.30.70.260">
    <property type="match status" value="1"/>
</dbReference>
<dbReference type="InterPro" id="IPR044074">
    <property type="entry name" value="PurU_ACT"/>
</dbReference>
<keyword evidence="1 3" id="KW-0554">One-carbon metabolism</keyword>
<dbReference type="GO" id="GO:0006730">
    <property type="term" value="P:one-carbon metabolic process"/>
    <property type="evidence" value="ECO:0007669"/>
    <property type="project" value="UniProtKB-KW"/>
</dbReference>
<dbReference type="Gene3D" id="3.40.50.170">
    <property type="entry name" value="Formyl transferase, N-terminal domain"/>
    <property type="match status" value="1"/>
</dbReference>
<dbReference type="Pfam" id="PF01842">
    <property type="entry name" value="ACT"/>
    <property type="match status" value="1"/>
</dbReference>
<dbReference type="EC" id="3.5.1.10" evidence="3 4"/>
<dbReference type="CDD" id="cd08648">
    <property type="entry name" value="FMT_core_Formyl-FH4-Hydrolase_C"/>
    <property type="match status" value="1"/>
</dbReference>
<dbReference type="InterPro" id="IPR045865">
    <property type="entry name" value="ACT-like_dom_sf"/>
</dbReference>
<feature type="domain" description="ACT" evidence="6">
    <location>
        <begin position="53"/>
        <end position="132"/>
    </location>
</feature>
<name>A0A2H1JR14_BREAU</name>
<dbReference type="PANTHER" id="PTHR42706:SF1">
    <property type="entry name" value="FORMYLTETRAHYDROFOLATE DEFORMYLASE 2, MITOCHONDRIAL"/>
    <property type="match status" value="1"/>
</dbReference>
<dbReference type="PIRSF" id="PIRSF036480">
    <property type="entry name" value="FormyFH4_hydr"/>
    <property type="match status" value="1"/>
</dbReference>
<dbReference type="InterPro" id="IPR041729">
    <property type="entry name" value="Formyl-FH4-Hydrolase_C"/>
</dbReference>
<dbReference type="NCBIfam" id="NF004684">
    <property type="entry name" value="PRK06027.1"/>
    <property type="match status" value="1"/>
</dbReference>
<evidence type="ECO:0000256" key="1">
    <source>
        <dbReference type="ARBA" id="ARBA00022563"/>
    </source>
</evidence>
<dbReference type="GO" id="GO:0008864">
    <property type="term" value="F:formyltetrahydrofolate deformylase activity"/>
    <property type="evidence" value="ECO:0007669"/>
    <property type="project" value="UniProtKB-UniRule"/>
</dbReference>
<feature type="region of interest" description="Disordered" evidence="5">
    <location>
        <begin position="1"/>
        <end position="22"/>
    </location>
</feature>
<keyword evidence="3" id="KW-0658">Purine biosynthesis</keyword>
<dbReference type="AlphaFoldDB" id="A0A2H1JR14"/>
<dbReference type="Proteomes" id="UP000234289">
    <property type="component" value="Unassembled WGS sequence"/>
</dbReference>
<evidence type="ECO:0000259" key="6">
    <source>
        <dbReference type="PROSITE" id="PS51671"/>
    </source>
</evidence>
<dbReference type="SUPFAM" id="SSF55021">
    <property type="entry name" value="ACT-like"/>
    <property type="match status" value="1"/>
</dbReference>
<evidence type="ECO:0000313" key="8">
    <source>
        <dbReference type="Proteomes" id="UP000234289"/>
    </source>
</evidence>
<dbReference type="NCBIfam" id="TIGR00655">
    <property type="entry name" value="PurU"/>
    <property type="match status" value="1"/>
</dbReference>
<dbReference type="HAMAP" id="MF_01927">
    <property type="entry name" value="PurU"/>
    <property type="match status" value="1"/>
</dbReference>
<evidence type="ECO:0000256" key="3">
    <source>
        <dbReference type="HAMAP-Rule" id="MF_01927"/>
    </source>
</evidence>
<comment type="function">
    <text evidence="3">Catalyzes the hydrolysis of 10-formyltetrahydrofolate (formyl-FH4) to formate and tetrahydrofolate (FH4).</text>
</comment>
<dbReference type="SUPFAM" id="SSF53328">
    <property type="entry name" value="Formyltransferase"/>
    <property type="match status" value="1"/>
</dbReference>
<organism evidence="7 8">
    <name type="scientific">Brevibacterium aurantiacum</name>
    <dbReference type="NCBI Taxonomy" id="273384"/>
    <lineage>
        <taxon>Bacteria</taxon>
        <taxon>Bacillati</taxon>
        <taxon>Actinomycetota</taxon>
        <taxon>Actinomycetes</taxon>
        <taxon>Micrococcales</taxon>
        <taxon>Brevibacteriaceae</taxon>
        <taxon>Brevibacterium</taxon>
    </lineage>
</organism>
<evidence type="ECO:0000256" key="5">
    <source>
        <dbReference type="SAM" id="MobiDB-lite"/>
    </source>
</evidence>
<dbReference type="InterPro" id="IPR002376">
    <property type="entry name" value="Formyl_transf_N"/>
</dbReference>
<evidence type="ECO:0000256" key="2">
    <source>
        <dbReference type="ARBA" id="ARBA00022801"/>
    </source>
</evidence>
<reference evidence="8" key="1">
    <citation type="submission" date="2017-03" db="EMBL/GenBank/DDBJ databases">
        <authorList>
            <person name="Monnet C."/>
        </authorList>
    </citation>
    <scope>NUCLEOTIDE SEQUENCE [LARGE SCALE GENOMIC DNA]</scope>
    <source>
        <strain evidence="8">CNRZ 920</strain>
    </source>
</reference>
<evidence type="ECO:0000256" key="4">
    <source>
        <dbReference type="NCBIfam" id="TIGR00655"/>
    </source>
</evidence>
<dbReference type="InterPro" id="IPR002912">
    <property type="entry name" value="ACT_dom"/>
</dbReference>
<dbReference type="Pfam" id="PF00551">
    <property type="entry name" value="Formyl_trans_N"/>
    <property type="match status" value="1"/>
</dbReference>